<dbReference type="OrthoDB" id="7059963at2"/>
<keyword evidence="1" id="KW-0812">Transmembrane</keyword>
<dbReference type="EMBL" id="AP012032">
    <property type="protein sequence ID" value="BAK12466.1"/>
    <property type="molecule type" value="Genomic_DNA"/>
</dbReference>
<dbReference type="Pfam" id="PF10713">
    <property type="entry name" value="DUF2509"/>
    <property type="match status" value="1"/>
</dbReference>
<reference evidence="3" key="1">
    <citation type="journal article" date="2012" name="Appl. Microbiol. Biotechnol.">
        <title>The complete genome sequence of Pantoea ananatis AJ13355, an organism with great biotechnological potential.</title>
        <authorList>
            <person name="Hara Y."/>
            <person name="Kadotani N."/>
            <person name="Izui H."/>
            <person name="Katashkina J.I."/>
            <person name="Kuvaeva T.M."/>
            <person name="Andreeva I.G."/>
            <person name="Golubeva L.I."/>
            <person name="Malko D.B."/>
            <person name="Makeev V.J."/>
            <person name="Mashko S.V."/>
            <person name="Kozlov Y.I."/>
        </authorList>
    </citation>
    <scope>NUCLEOTIDE SEQUENCE [LARGE SCALE GENOMIC DNA]</scope>
    <source>
        <strain evidence="3">AJ13355</strain>
    </source>
</reference>
<evidence type="ECO:0000256" key="1">
    <source>
        <dbReference type="SAM" id="Phobius"/>
    </source>
</evidence>
<feature type="transmembrane region" description="Helical" evidence="1">
    <location>
        <begin position="6"/>
        <end position="25"/>
    </location>
</feature>
<dbReference type="Proteomes" id="UP000006690">
    <property type="component" value="Chromosome"/>
</dbReference>
<sequence>MKAQGNSALGMVLIIMLTGGITLHASRDMLTQGMRGVADEQRFIQGFWQAQSALQWGLTLQWPEQPPLFCQQENQYGWQSCLQRTADDKGLLKGEDRTGEMALWRWVRVQGSTIHPLPQGWIDYCPLAASEQCF</sequence>
<keyword evidence="1" id="KW-0472">Membrane</keyword>
<name>A0A0H3KZB0_PANAA</name>
<dbReference type="HOGENOM" id="CLU_140267_0_0_6"/>
<dbReference type="eggNOG" id="ENOG5032YAY">
    <property type="taxonomic scope" value="Bacteria"/>
</dbReference>
<organism evidence="2 3">
    <name type="scientific">Pantoea ananatis (strain AJ13355)</name>
    <dbReference type="NCBI Taxonomy" id="932677"/>
    <lineage>
        <taxon>Bacteria</taxon>
        <taxon>Pseudomonadati</taxon>
        <taxon>Pseudomonadota</taxon>
        <taxon>Gammaproteobacteria</taxon>
        <taxon>Enterobacterales</taxon>
        <taxon>Erwiniaceae</taxon>
        <taxon>Pantoea</taxon>
    </lineage>
</organism>
<dbReference type="KEGG" id="paj:PAJ_2386"/>
<evidence type="ECO:0008006" key="4">
    <source>
        <dbReference type="Google" id="ProtNLM"/>
    </source>
</evidence>
<evidence type="ECO:0000313" key="2">
    <source>
        <dbReference type="EMBL" id="BAK12466.1"/>
    </source>
</evidence>
<accession>A0A0H3KZB0</accession>
<proteinExistence type="predicted"/>
<gene>
    <name evidence="2" type="primary">ygdB</name>
    <name evidence="2" type="ordered locus">PAJ_2386</name>
</gene>
<dbReference type="PATRIC" id="fig|553.3.peg.923"/>
<dbReference type="RefSeq" id="WP_014594478.1">
    <property type="nucleotide sequence ID" value="NC_017531.2"/>
</dbReference>
<dbReference type="InterPro" id="IPR019652">
    <property type="entry name" value="DUF2509"/>
</dbReference>
<protein>
    <recommendedName>
        <fullName evidence="4">YgdB</fullName>
    </recommendedName>
</protein>
<dbReference type="AlphaFoldDB" id="A0A0H3KZB0"/>
<keyword evidence="1" id="KW-1133">Transmembrane helix</keyword>
<evidence type="ECO:0000313" key="3">
    <source>
        <dbReference type="Proteomes" id="UP000006690"/>
    </source>
</evidence>